<keyword evidence="2" id="KW-1185">Reference proteome</keyword>
<dbReference type="Proteomes" id="UP000286246">
    <property type="component" value="Unassembled WGS sequence"/>
</dbReference>
<dbReference type="AlphaFoldDB" id="A0A420AJG3"/>
<sequence>MKFSLKLMKIKVKVLLLTFVSCILYISVFAQEKPVISENVTVLKQFVHRLNDTNLATDIILSQDILTGKNLDEDQQEYLLASIDEMRINVQSKDINKLEYINFIQAGRKETFDIDLEGIDPKQVYFVRHLNRFVFATVIRDKKIASFTLVSKGNNKAHFVFY</sequence>
<evidence type="ECO:0000313" key="1">
    <source>
        <dbReference type="EMBL" id="RKE44456.1"/>
    </source>
</evidence>
<name>A0A420AJG3_SPHD1</name>
<gene>
    <name evidence="1" type="ORF">DFQ12_4926</name>
</gene>
<dbReference type="EMBL" id="RAPY01000006">
    <property type="protein sequence ID" value="RKE44456.1"/>
    <property type="molecule type" value="Genomic_DNA"/>
</dbReference>
<protein>
    <submittedName>
        <fullName evidence="1">Uncharacterized protein</fullName>
    </submittedName>
</protein>
<proteinExistence type="predicted"/>
<accession>A0A420AJG3</accession>
<evidence type="ECO:0000313" key="2">
    <source>
        <dbReference type="Proteomes" id="UP000286246"/>
    </source>
</evidence>
<organism evidence="1 2">
    <name type="scientific">Sphingobacterium detergens</name>
    <dbReference type="NCBI Taxonomy" id="1145106"/>
    <lineage>
        <taxon>Bacteria</taxon>
        <taxon>Pseudomonadati</taxon>
        <taxon>Bacteroidota</taxon>
        <taxon>Sphingobacteriia</taxon>
        <taxon>Sphingobacteriales</taxon>
        <taxon>Sphingobacteriaceae</taxon>
        <taxon>Sphingobacterium</taxon>
    </lineage>
</organism>
<reference evidence="1 2" key="1">
    <citation type="submission" date="2018-09" db="EMBL/GenBank/DDBJ databases">
        <title>Genomic Encyclopedia of Type Strains, Phase III (KMG-III): the genomes of soil and plant-associated and newly described type strains.</title>
        <authorList>
            <person name="Whitman W."/>
        </authorList>
    </citation>
    <scope>NUCLEOTIDE SEQUENCE [LARGE SCALE GENOMIC DNA]</scope>
    <source>
        <strain evidence="1 2">CECT 7938</strain>
    </source>
</reference>
<comment type="caution">
    <text evidence="1">The sequence shown here is derived from an EMBL/GenBank/DDBJ whole genome shotgun (WGS) entry which is preliminary data.</text>
</comment>